<evidence type="ECO:0000256" key="2">
    <source>
        <dbReference type="SAM" id="MobiDB-lite"/>
    </source>
</evidence>
<accession>A0ABW1G1R9</accession>
<gene>
    <name evidence="4" type="ORF">ACFP3V_11815</name>
</gene>
<dbReference type="InterPro" id="IPR013762">
    <property type="entry name" value="Integrase-like_cat_sf"/>
</dbReference>
<dbReference type="Pfam" id="PF00589">
    <property type="entry name" value="Phage_integrase"/>
    <property type="match status" value="1"/>
</dbReference>
<dbReference type="Gene3D" id="1.10.443.10">
    <property type="entry name" value="Intergrase catalytic core"/>
    <property type="match status" value="1"/>
</dbReference>
<evidence type="ECO:0000313" key="4">
    <source>
        <dbReference type="EMBL" id="MFC5907900.1"/>
    </source>
</evidence>
<dbReference type="PROSITE" id="PS51898">
    <property type="entry name" value="TYR_RECOMBINASE"/>
    <property type="match status" value="1"/>
</dbReference>
<keyword evidence="5" id="KW-1185">Reference proteome</keyword>
<dbReference type="InterPro" id="IPR011010">
    <property type="entry name" value="DNA_brk_join_enz"/>
</dbReference>
<evidence type="ECO:0000313" key="5">
    <source>
        <dbReference type="Proteomes" id="UP001596174"/>
    </source>
</evidence>
<proteinExistence type="predicted"/>
<dbReference type="SUPFAM" id="SSF56349">
    <property type="entry name" value="DNA breaking-rejoining enzymes"/>
    <property type="match status" value="1"/>
</dbReference>
<sequence>MLPTSVTAHFRVLLGHAGVRRTRFHDLRHTCATLLLEQGVELVVIKDLLGHAHISITAEIYTHVRLRLQHDAIESVGNALADPTDHGPEDDEPPTCGITVR</sequence>
<dbReference type="InterPro" id="IPR002104">
    <property type="entry name" value="Integrase_catalytic"/>
</dbReference>
<protein>
    <submittedName>
        <fullName evidence="4">Tyrosine-type recombinase/integrase</fullName>
    </submittedName>
</protein>
<feature type="region of interest" description="Disordered" evidence="2">
    <location>
        <begin position="78"/>
        <end position="101"/>
    </location>
</feature>
<organism evidence="4 5">
    <name type="scientific">Streptacidiphilus monticola</name>
    <dbReference type="NCBI Taxonomy" id="2161674"/>
    <lineage>
        <taxon>Bacteria</taxon>
        <taxon>Bacillati</taxon>
        <taxon>Actinomycetota</taxon>
        <taxon>Actinomycetes</taxon>
        <taxon>Kitasatosporales</taxon>
        <taxon>Streptomycetaceae</taxon>
        <taxon>Streptacidiphilus</taxon>
    </lineage>
</organism>
<reference evidence="5" key="1">
    <citation type="journal article" date="2019" name="Int. J. Syst. Evol. Microbiol.">
        <title>The Global Catalogue of Microorganisms (GCM) 10K type strain sequencing project: providing services to taxonomists for standard genome sequencing and annotation.</title>
        <authorList>
            <consortium name="The Broad Institute Genomics Platform"/>
            <consortium name="The Broad Institute Genome Sequencing Center for Infectious Disease"/>
            <person name="Wu L."/>
            <person name="Ma J."/>
        </authorList>
    </citation>
    <scope>NUCLEOTIDE SEQUENCE [LARGE SCALE GENOMIC DNA]</scope>
    <source>
        <strain evidence="5">JCM 4816</strain>
    </source>
</reference>
<dbReference type="RefSeq" id="WP_380582786.1">
    <property type="nucleotide sequence ID" value="NZ_JBHSQJ010000046.1"/>
</dbReference>
<evidence type="ECO:0000256" key="1">
    <source>
        <dbReference type="ARBA" id="ARBA00023172"/>
    </source>
</evidence>
<dbReference type="EMBL" id="JBHSQJ010000046">
    <property type="protein sequence ID" value="MFC5907900.1"/>
    <property type="molecule type" value="Genomic_DNA"/>
</dbReference>
<name>A0ABW1G1R9_9ACTN</name>
<evidence type="ECO:0000259" key="3">
    <source>
        <dbReference type="PROSITE" id="PS51898"/>
    </source>
</evidence>
<dbReference type="Proteomes" id="UP001596174">
    <property type="component" value="Unassembled WGS sequence"/>
</dbReference>
<feature type="domain" description="Tyr recombinase" evidence="3">
    <location>
        <begin position="1"/>
        <end position="74"/>
    </location>
</feature>
<comment type="caution">
    <text evidence="4">The sequence shown here is derived from an EMBL/GenBank/DDBJ whole genome shotgun (WGS) entry which is preliminary data.</text>
</comment>
<keyword evidence="1" id="KW-0233">DNA recombination</keyword>